<evidence type="ECO:0000256" key="1">
    <source>
        <dbReference type="SAM" id="MobiDB-lite"/>
    </source>
</evidence>
<name>A0A915K7N4_ROMCU</name>
<evidence type="ECO:0000313" key="3">
    <source>
        <dbReference type="Proteomes" id="UP000887565"/>
    </source>
</evidence>
<feature type="compositionally biased region" description="Low complexity" evidence="1">
    <location>
        <begin position="147"/>
        <end position="159"/>
    </location>
</feature>
<dbReference type="WBParaSite" id="nRc.2.0.1.t34706-RA">
    <property type="protein sequence ID" value="nRc.2.0.1.t34706-RA"/>
    <property type="gene ID" value="nRc.2.0.1.g34706"/>
</dbReference>
<protein>
    <submittedName>
        <fullName evidence="4">Uncharacterized protein</fullName>
    </submittedName>
</protein>
<proteinExistence type="predicted"/>
<feature type="transmembrane region" description="Helical" evidence="2">
    <location>
        <begin position="503"/>
        <end position="524"/>
    </location>
</feature>
<feature type="region of interest" description="Disordered" evidence="1">
    <location>
        <begin position="209"/>
        <end position="356"/>
    </location>
</feature>
<keyword evidence="3" id="KW-1185">Reference proteome</keyword>
<sequence length="586" mass="67796">MYTVDSKKSINRSSDSIDKINDESIKKSESGKSIEMEKSDLNSDREIDESKLDSETSKKSVEKKSENGQFDDILSKFDQDFRSVGQLVLKVDKLKFVNDENDDDQNLNSDKEKMSKFKKKRRKNDENSTKNDDENEEITILDEKSDNSSTESESENQSKLTKIQKRRENKIEDQQIEEEEELTTNQLKADEQLKKLLKLRVNMNANELILQENDENYIENDGKLTKKNAVKVLSSGEEEEEKEDQIDDDENSQNSNFEDEILKEENSSDDDLDFKSPKKKFNSTKNKNKKRKNLVESNSELDENGENDDSDSDSGSKKKKKNSKVKPKSRGRKRRIAVSTEEEDDDDEENDDLDADSLNKKGRKEIRKIKKASSLQTDAYEEERERRKRIAEKQNMVWELATVKSVGDPPFENEVIKTWQTRSRSETFFMQKFTMFRKVEMFDTTMSNDTNSNETSIETLSHIFLHAQRPGYIFCISICALDIASGAFFLVVAKYPADIATHFYIKCSVVWEMMSSFVYAISNMVHLYNSLTDSSEATTMWRCFATFGSISYFCILASDYFSALVSVDRSISLLKPLTHEEFDKFR</sequence>
<feature type="compositionally biased region" description="Basic residues" evidence="1">
    <location>
        <begin position="277"/>
        <end position="292"/>
    </location>
</feature>
<feature type="transmembrane region" description="Helical" evidence="2">
    <location>
        <begin position="471"/>
        <end position="491"/>
    </location>
</feature>
<feature type="region of interest" description="Disordered" evidence="1">
    <location>
        <begin position="1"/>
        <end position="72"/>
    </location>
</feature>
<keyword evidence="2" id="KW-0812">Transmembrane</keyword>
<dbReference type="Proteomes" id="UP000887565">
    <property type="component" value="Unplaced"/>
</dbReference>
<feature type="compositionally biased region" description="Acidic residues" evidence="1">
    <location>
        <begin position="340"/>
        <end position="355"/>
    </location>
</feature>
<feature type="transmembrane region" description="Helical" evidence="2">
    <location>
        <begin position="544"/>
        <end position="567"/>
    </location>
</feature>
<keyword evidence="2" id="KW-0472">Membrane</keyword>
<feature type="region of interest" description="Disordered" evidence="1">
    <location>
        <begin position="98"/>
        <end position="188"/>
    </location>
</feature>
<feature type="compositionally biased region" description="Acidic residues" evidence="1">
    <location>
        <begin position="299"/>
        <end position="312"/>
    </location>
</feature>
<keyword evidence="2" id="KW-1133">Transmembrane helix</keyword>
<reference evidence="4" key="1">
    <citation type="submission" date="2022-11" db="UniProtKB">
        <authorList>
            <consortium name="WormBaseParasite"/>
        </authorList>
    </citation>
    <scope>IDENTIFICATION</scope>
</reference>
<evidence type="ECO:0000256" key="2">
    <source>
        <dbReference type="SAM" id="Phobius"/>
    </source>
</evidence>
<dbReference type="AlphaFoldDB" id="A0A915K7N4"/>
<accession>A0A915K7N4</accession>
<feature type="compositionally biased region" description="Basic and acidic residues" evidence="1">
    <location>
        <begin position="123"/>
        <end position="132"/>
    </location>
</feature>
<organism evidence="3 4">
    <name type="scientific">Romanomermis culicivorax</name>
    <name type="common">Nematode worm</name>
    <dbReference type="NCBI Taxonomy" id="13658"/>
    <lineage>
        <taxon>Eukaryota</taxon>
        <taxon>Metazoa</taxon>
        <taxon>Ecdysozoa</taxon>
        <taxon>Nematoda</taxon>
        <taxon>Enoplea</taxon>
        <taxon>Dorylaimia</taxon>
        <taxon>Mermithida</taxon>
        <taxon>Mermithoidea</taxon>
        <taxon>Mermithidae</taxon>
        <taxon>Romanomermis</taxon>
    </lineage>
</organism>
<feature type="compositionally biased region" description="Acidic residues" evidence="1">
    <location>
        <begin position="236"/>
        <end position="272"/>
    </location>
</feature>
<evidence type="ECO:0000313" key="4">
    <source>
        <dbReference type="WBParaSite" id="nRc.2.0.1.t34706-RA"/>
    </source>
</evidence>
<feature type="compositionally biased region" description="Basic and acidic residues" evidence="1">
    <location>
        <begin position="15"/>
        <end position="66"/>
    </location>
</feature>
<feature type="compositionally biased region" description="Basic residues" evidence="1">
    <location>
        <begin position="317"/>
        <end position="336"/>
    </location>
</feature>